<accession>A0ABP0QSL6</accession>
<proteinExistence type="predicted"/>
<evidence type="ECO:0000256" key="1">
    <source>
        <dbReference type="SAM" id="MobiDB-lite"/>
    </source>
</evidence>
<feature type="compositionally biased region" description="Polar residues" evidence="1">
    <location>
        <begin position="1"/>
        <end position="11"/>
    </location>
</feature>
<feature type="region of interest" description="Disordered" evidence="1">
    <location>
        <begin position="55"/>
        <end position="131"/>
    </location>
</feature>
<evidence type="ECO:0000313" key="3">
    <source>
        <dbReference type="Proteomes" id="UP001642484"/>
    </source>
</evidence>
<evidence type="ECO:0000313" key="2">
    <source>
        <dbReference type="EMBL" id="CAK9091275.1"/>
    </source>
</evidence>
<feature type="compositionally biased region" description="Low complexity" evidence="1">
    <location>
        <begin position="56"/>
        <end position="66"/>
    </location>
</feature>
<feature type="non-terminal residue" evidence="2">
    <location>
        <position position="131"/>
    </location>
</feature>
<keyword evidence="3" id="KW-1185">Reference proteome</keyword>
<sequence length="131" mass="14811">MEEASVSSSSPRKGLLEYKEELLEQDQPKILRQHSGLSSLSEDYPLELEEVKKQLSEAQEAASEAQARAKTVEEQRAKEAQEQHARKERTRKLLEEKLSATRRGVKPTTNVPELAEVKRQLSEAQELATEA</sequence>
<reference evidence="2 3" key="1">
    <citation type="submission" date="2024-02" db="EMBL/GenBank/DDBJ databases">
        <authorList>
            <person name="Chen Y."/>
            <person name="Shah S."/>
            <person name="Dougan E. K."/>
            <person name="Thang M."/>
            <person name="Chan C."/>
        </authorList>
    </citation>
    <scope>NUCLEOTIDE SEQUENCE [LARGE SCALE GENOMIC DNA]</scope>
</reference>
<feature type="compositionally biased region" description="Basic and acidic residues" evidence="1">
    <location>
        <begin position="70"/>
        <end position="99"/>
    </location>
</feature>
<name>A0ABP0QSL6_9DINO</name>
<feature type="region of interest" description="Disordered" evidence="1">
    <location>
        <begin position="1"/>
        <end position="20"/>
    </location>
</feature>
<dbReference type="Proteomes" id="UP001642484">
    <property type="component" value="Unassembled WGS sequence"/>
</dbReference>
<organism evidence="2 3">
    <name type="scientific">Durusdinium trenchii</name>
    <dbReference type="NCBI Taxonomy" id="1381693"/>
    <lineage>
        <taxon>Eukaryota</taxon>
        <taxon>Sar</taxon>
        <taxon>Alveolata</taxon>
        <taxon>Dinophyceae</taxon>
        <taxon>Suessiales</taxon>
        <taxon>Symbiodiniaceae</taxon>
        <taxon>Durusdinium</taxon>
    </lineage>
</organism>
<gene>
    <name evidence="2" type="ORF">CCMP2556_LOCUS43799</name>
</gene>
<protein>
    <submittedName>
        <fullName evidence="2">Uncharacterized protein</fullName>
    </submittedName>
</protein>
<comment type="caution">
    <text evidence="2">The sequence shown here is derived from an EMBL/GenBank/DDBJ whole genome shotgun (WGS) entry which is preliminary data.</text>
</comment>
<dbReference type="EMBL" id="CAXAMN010024945">
    <property type="protein sequence ID" value="CAK9091275.1"/>
    <property type="molecule type" value="Genomic_DNA"/>
</dbReference>